<dbReference type="Gene3D" id="3.20.20.140">
    <property type="entry name" value="Metal-dependent hydrolases"/>
    <property type="match status" value="1"/>
</dbReference>
<dbReference type="EMBL" id="MU254023">
    <property type="protein sequence ID" value="KAG9242906.1"/>
    <property type="molecule type" value="Genomic_DNA"/>
</dbReference>
<evidence type="ECO:0000313" key="2">
    <source>
        <dbReference type="EMBL" id="KAG9242906.1"/>
    </source>
</evidence>
<dbReference type="InterPro" id="IPR051781">
    <property type="entry name" value="Metallo-dep_Hydrolase"/>
</dbReference>
<dbReference type="Pfam" id="PF01979">
    <property type="entry name" value="Amidohydro_1"/>
    <property type="match status" value="1"/>
</dbReference>
<reference evidence="2" key="1">
    <citation type="journal article" date="2021" name="IMA Fungus">
        <title>Genomic characterization of three marine fungi, including Emericellopsis atlantica sp. nov. with signatures of a generalist lifestyle and marine biomass degradation.</title>
        <authorList>
            <person name="Hagestad O.C."/>
            <person name="Hou L."/>
            <person name="Andersen J.H."/>
            <person name="Hansen E.H."/>
            <person name="Altermark B."/>
            <person name="Li C."/>
            <person name="Kuhnert E."/>
            <person name="Cox R.J."/>
            <person name="Crous P.W."/>
            <person name="Spatafora J.W."/>
            <person name="Lail K."/>
            <person name="Amirebrahimi M."/>
            <person name="Lipzen A."/>
            <person name="Pangilinan J."/>
            <person name="Andreopoulos W."/>
            <person name="Hayes R.D."/>
            <person name="Ng V."/>
            <person name="Grigoriev I.V."/>
            <person name="Jackson S.A."/>
            <person name="Sutton T.D.S."/>
            <person name="Dobson A.D.W."/>
            <person name="Rama T."/>
        </authorList>
    </citation>
    <scope>NUCLEOTIDE SEQUENCE</scope>
    <source>
        <strain evidence="2">TRa3180A</strain>
    </source>
</reference>
<dbReference type="Proteomes" id="UP000887226">
    <property type="component" value="Unassembled WGS sequence"/>
</dbReference>
<protein>
    <recommendedName>
        <fullName evidence="1">Amidohydrolase-related domain-containing protein</fullName>
    </recommendedName>
</protein>
<proteinExistence type="predicted"/>
<dbReference type="OrthoDB" id="194468at2759"/>
<dbReference type="SUPFAM" id="SSF51556">
    <property type="entry name" value="Metallo-dependent hydrolases"/>
    <property type="match status" value="1"/>
</dbReference>
<feature type="non-terminal residue" evidence="2">
    <location>
        <position position="1"/>
    </location>
</feature>
<name>A0A9P7Z091_9HELO</name>
<dbReference type="PANTHER" id="PTHR43135:SF3">
    <property type="entry name" value="ALPHA-D-RIBOSE 1-METHYLPHOSPHONATE 5-TRIPHOSPHATE DIPHOSPHATASE"/>
    <property type="match status" value="1"/>
</dbReference>
<gene>
    <name evidence="2" type="ORF">BJ878DRAFT_424876</name>
</gene>
<dbReference type="InterPro" id="IPR006680">
    <property type="entry name" value="Amidohydro-rel"/>
</dbReference>
<organism evidence="2 3">
    <name type="scientific">Calycina marina</name>
    <dbReference type="NCBI Taxonomy" id="1763456"/>
    <lineage>
        <taxon>Eukaryota</taxon>
        <taxon>Fungi</taxon>
        <taxon>Dikarya</taxon>
        <taxon>Ascomycota</taxon>
        <taxon>Pezizomycotina</taxon>
        <taxon>Leotiomycetes</taxon>
        <taxon>Helotiales</taxon>
        <taxon>Pezizellaceae</taxon>
        <taxon>Calycina</taxon>
    </lineage>
</organism>
<accession>A0A9P7Z091</accession>
<dbReference type="InterPro" id="IPR032466">
    <property type="entry name" value="Metal_Hydrolase"/>
</dbReference>
<keyword evidence="3" id="KW-1185">Reference proteome</keyword>
<dbReference type="GO" id="GO:0016787">
    <property type="term" value="F:hydrolase activity"/>
    <property type="evidence" value="ECO:0007669"/>
    <property type="project" value="InterPro"/>
</dbReference>
<sequence>CPGLVDAHVHVTANPVEIGLKVTYKNISSSMNYYKTAFLVRGMLLGGFATERDFGGANAALKEAISKWLIPGPWLVISGHAISQTRGHGSQKDSHDDGPTTTCCGGHNSGIGHLCDGTDACITVVRVLSKFNNLAHSQFLQEEITAITWTAELFDTYVNAHTYSNRRMQHMVENGAVGIEHSNFLDGDTAQFLVERNV</sequence>
<evidence type="ECO:0000313" key="3">
    <source>
        <dbReference type="Proteomes" id="UP000887226"/>
    </source>
</evidence>
<dbReference type="PANTHER" id="PTHR43135">
    <property type="entry name" value="ALPHA-D-RIBOSE 1-METHYLPHOSPHONATE 5-TRIPHOSPHATE DIPHOSPHATASE"/>
    <property type="match status" value="1"/>
</dbReference>
<evidence type="ECO:0000259" key="1">
    <source>
        <dbReference type="Pfam" id="PF01979"/>
    </source>
</evidence>
<feature type="domain" description="Amidohydrolase-related" evidence="1">
    <location>
        <begin position="1"/>
        <end position="198"/>
    </location>
</feature>
<comment type="caution">
    <text evidence="2">The sequence shown here is derived from an EMBL/GenBank/DDBJ whole genome shotgun (WGS) entry which is preliminary data.</text>
</comment>
<dbReference type="AlphaFoldDB" id="A0A9P7Z091"/>